<keyword evidence="2" id="KW-0812">Transmembrane</keyword>
<organism evidence="3 4">
    <name type="scientific">Isoptericola jiangsuensis</name>
    <dbReference type="NCBI Taxonomy" id="548579"/>
    <lineage>
        <taxon>Bacteria</taxon>
        <taxon>Bacillati</taxon>
        <taxon>Actinomycetota</taxon>
        <taxon>Actinomycetes</taxon>
        <taxon>Micrococcales</taxon>
        <taxon>Promicromonosporaceae</taxon>
        <taxon>Isoptericola</taxon>
    </lineage>
</organism>
<evidence type="ECO:0000256" key="2">
    <source>
        <dbReference type="SAM" id="Phobius"/>
    </source>
</evidence>
<keyword evidence="2" id="KW-1133">Transmembrane helix</keyword>
<evidence type="ECO:0000256" key="1">
    <source>
        <dbReference type="SAM" id="MobiDB-lite"/>
    </source>
</evidence>
<feature type="compositionally biased region" description="Basic and acidic residues" evidence="1">
    <location>
        <begin position="379"/>
        <end position="398"/>
    </location>
</feature>
<comment type="caution">
    <text evidence="3">The sequence shown here is derived from an EMBL/GenBank/DDBJ whole genome shotgun (WGS) entry which is preliminary data.</text>
</comment>
<name>A0A2A9EY09_9MICO</name>
<evidence type="ECO:0000313" key="3">
    <source>
        <dbReference type="EMBL" id="PFG43944.1"/>
    </source>
</evidence>
<feature type="transmembrane region" description="Helical" evidence="2">
    <location>
        <begin position="213"/>
        <end position="234"/>
    </location>
</feature>
<keyword evidence="2" id="KW-0472">Membrane</keyword>
<protein>
    <submittedName>
        <fullName evidence="3">Uncharacterized protein</fullName>
    </submittedName>
</protein>
<feature type="compositionally biased region" description="Acidic residues" evidence="1">
    <location>
        <begin position="462"/>
        <end position="471"/>
    </location>
</feature>
<dbReference type="Proteomes" id="UP000224130">
    <property type="component" value="Unassembled WGS sequence"/>
</dbReference>
<feature type="region of interest" description="Disordered" evidence="1">
    <location>
        <begin position="170"/>
        <end position="193"/>
    </location>
</feature>
<dbReference type="AlphaFoldDB" id="A0A2A9EY09"/>
<dbReference type="RefSeq" id="WP_098464231.1">
    <property type="nucleotide sequence ID" value="NZ_PDJJ01000001.1"/>
</dbReference>
<evidence type="ECO:0000313" key="4">
    <source>
        <dbReference type="Proteomes" id="UP000224130"/>
    </source>
</evidence>
<feature type="region of interest" description="Disordered" evidence="1">
    <location>
        <begin position="241"/>
        <end position="471"/>
    </location>
</feature>
<reference evidence="3 4" key="1">
    <citation type="submission" date="2017-10" db="EMBL/GenBank/DDBJ databases">
        <title>Sequencing the genomes of 1000 actinobacteria strains.</title>
        <authorList>
            <person name="Klenk H.-P."/>
        </authorList>
    </citation>
    <scope>NUCLEOTIDE SEQUENCE [LARGE SCALE GENOMIC DNA]</scope>
    <source>
        <strain evidence="3 4">DSM 21863</strain>
    </source>
</reference>
<dbReference type="OrthoDB" id="3249401at2"/>
<accession>A0A2A9EY09</accession>
<keyword evidence="4" id="KW-1185">Reference proteome</keyword>
<gene>
    <name evidence="3" type="ORF">ATJ88_2660</name>
</gene>
<sequence length="471" mass="48034">MLQRILGAVLAVLGLGVIAFGVASATVLKESDTVVATARPAGDGTVVVTDPGVLGMVGTDVTVTASVPDGQQVTLVVGRDVDALGWLGEDAYTRVTGMTDWETLSTTQVAAATPEEGDEAADAEAEEAAPALLDPRGSDLWLSEQTEPGEVTLRWSDRPGPWVVMAAATGAAPAEEGEGDAAADEATQDEAAADTVTAPTLRLTWVRDVATPLLWPAVGVGAVLLLVGVVMLVVGRRRQRRAARSARSAQSPTSSASAASAGSPAGDGPVSPWTSPAAGAGWPAAAAPGTAPAPAPAQPDAEPAATESTPDDEREGSGTAPVPVAGRFSRRSRLGQRPAPAAEPEADLTATAVHEPVPAAPASPVDEPEPITGTQAALRDGRPLTRRELRLQEEERRQAGGTGMGRALRALTGQTPVVPPPPDGTPGAAPGRPEPTDRSRRSAAWRQTWGFDAGAADRDTGTDDTTDEGNR</sequence>
<feature type="compositionally biased region" description="Acidic residues" evidence="1">
    <location>
        <begin position="175"/>
        <end position="192"/>
    </location>
</feature>
<feature type="compositionally biased region" description="Low complexity" evidence="1">
    <location>
        <begin position="245"/>
        <end position="290"/>
    </location>
</feature>
<proteinExistence type="predicted"/>
<dbReference type="EMBL" id="PDJJ01000001">
    <property type="protein sequence ID" value="PFG43944.1"/>
    <property type="molecule type" value="Genomic_DNA"/>
</dbReference>